<evidence type="ECO:0000313" key="3">
    <source>
        <dbReference type="Proteomes" id="UP000479293"/>
    </source>
</evidence>
<comment type="caution">
    <text evidence="2">The sequence shown here is derived from an EMBL/GenBank/DDBJ whole genome shotgun (WGS) entry which is preliminary data.</text>
</comment>
<protein>
    <recommendedName>
        <fullName evidence="4">DUF1772 domain-containing protein</fullName>
    </recommendedName>
</protein>
<name>A0A7C9FQ74_9BACT</name>
<feature type="transmembrane region" description="Helical" evidence="1">
    <location>
        <begin position="133"/>
        <end position="152"/>
    </location>
</feature>
<accession>A0A7C9FQ74</accession>
<evidence type="ECO:0008006" key="4">
    <source>
        <dbReference type="Google" id="ProtNLM"/>
    </source>
</evidence>
<evidence type="ECO:0000256" key="1">
    <source>
        <dbReference type="SAM" id="Phobius"/>
    </source>
</evidence>
<keyword evidence="1" id="KW-0472">Membrane</keyword>
<keyword evidence="1" id="KW-1133">Transmembrane helix</keyword>
<reference evidence="2 3" key="1">
    <citation type="submission" date="2019-10" db="EMBL/GenBank/DDBJ databases">
        <title>Draft Genome Sequence of Cytophagaceae sp. SJW1-29.</title>
        <authorList>
            <person name="Choi A."/>
        </authorList>
    </citation>
    <scope>NUCLEOTIDE SEQUENCE [LARGE SCALE GENOMIC DNA]</scope>
    <source>
        <strain evidence="2 3">SJW1-29</strain>
    </source>
</reference>
<dbReference type="EMBL" id="WHLY01000002">
    <property type="protein sequence ID" value="MPR34449.1"/>
    <property type="molecule type" value="Genomic_DNA"/>
</dbReference>
<proteinExistence type="predicted"/>
<keyword evidence="1" id="KW-0812">Transmembrane</keyword>
<evidence type="ECO:0000313" key="2">
    <source>
        <dbReference type="EMBL" id="MPR34449.1"/>
    </source>
</evidence>
<feature type="transmembrane region" description="Helical" evidence="1">
    <location>
        <begin position="82"/>
        <end position="102"/>
    </location>
</feature>
<gene>
    <name evidence="2" type="ORF">GBK04_14065</name>
</gene>
<dbReference type="AlphaFoldDB" id="A0A7C9FQ74"/>
<feature type="transmembrane region" description="Helical" evidence="1">
    <location>
        <begin position="53"/>
        <end position="75"/>
    </location>
</feature>
<sequence length="159" mass="17483">MNYKTLLYSLTCLSFAIVIGAGTYEHLAVVPQWSAAPPLSLTMFQGEYGLDAGAFWMLIHPVTLVLFIILLVVHWKTDRRRAILIPFSGYLVILLATSLYFVPELMEIVGTPLAEAANPSLTARASLWETLSLVRLVLMSLLALTLFSGLTLPDAKQSS</sequence>
<organism evidence="2 3">
    <name type="scientific">Salmonirosea aquatica</name>
    <dbReference type="NCBI Taxonomy" id="2654236"/>
    <lineage>
        <taxon>Bacteria</taxon>
        <taxon>Pseudomonadati</taxon>
        <taxon>Bacteroidota</taxon>
        <taxon>Cytophagia</taxon>
        <taxon>Cytophagales</taxon>
        <taxon>Spirosomataceae</taxon>
        <taxon>Salmonirosea</taxon>
    </lineage>
</organism>
<dbReference type="RefSeq" id="WP_152760678.1">
    <property type="nucleotide sequence ID" value="NZ_WHLY01000002.1"/>
</dbReference>
<keyword evidence="3" id="KW-1185">Reference proteome</keyword>
<dbReference type="Proteomes" id="UP000479293">
    <property type="component" value="Unassembled WGS sequence"/>
</dbReference>